<dbReference type="EMBL" id="NTFI01000001">
    <property type="protein sequence ID" value="PHQ27177.1"/>
    <property type="molecule type" value="Genomic_DNA"/>
</dbReference>
<dbReference type="PANTHER" id="PTHR11963:SF23">
    <property type="entry name" value="CYTOSOL AMINOPEPTIDASE"/>
    <property type="match status" value="1"/>
</dbReference>
<dbReference type="GO" id="GO:0070006">
    <property type="term" value="F:metalloaminopeptidase activity"/>
    <property type="evidence" value="ECO:0007669"/>
    <property type="project" value="InterPro"/>
</dbReference>
<comment type="caution">
    <text evidence="7">The sequence shown here is derived from an EMBL/GenBank/DDBJ whole genome shotgun (WGS) entry which is preliminary data.</text>
</comment>
<evidence type="ECO:0000256" key="2">
    <source>
        <dbReference type="ARBA" id="ARBA00022438"/>
    </source>
</evidence>
<proteinExistence type="inferred from homology"/>
<dbReference type="InterPro" id="IPR011356">
    <property type="entry name" value="Leucine_aapep/pepB"/>
</dbReference>
<accession>A0A2G1VK74</accession>
<evidence type="ECO:0000313" key="7">
    <source>
        <dbReference type="EMBL" id="PHQ27177.1"/>
    </source>
</evidence>
<dbReference type="SUPFAM" id="SSF53187">
    <property type="entry name" value="Zn-dependent exopeptidases"/>
    <property type="match status" value="1"/>
</dbReference>
<dbReference type="GO" id="GO:0006508">
    <property type="term" value="P:proteolysis"/>
    <property type="evidence" value="ECO:0007669"/>
    <property type="project" value="UniProtKB-KW"/>
</dbReference>
<dbReference type="PRINTS" id="PR00481">
    <property type="entry name" value="LAMNOPPTDASE"/>
</dbReference>
<organism evidence="7 8">
    <name type="scientific">Marinobacter guineae</name>
    <dbReference type="NCBI Taxonomy" id="432303"/>
    <lineage>
        <taxon>Bacteria</taxon>
        <taxon>Pseudomonadati</taxon>
        <taxon>Pseudomonadota</taxon>
        <taxon>Gammaproteobacteria</taxon>
        <taxon>Pseudomonadales</taxon>
        <taxon>Marinobacteraceae</taxon>
        <taxon>Marinobacter</taxon>
    </lineage>
</organism>
<keyword evidence="2" id="KW-0031">Aminopeptidase</keyword>
<evidence type="ECO:0000313" key="8">
    <source>
        <dbReference type="Proteomes" id="UP000229044"/>
    </source>
</evidence>
<dbReference type="Pfam" id="PF00883">
    <property type="entry name" value="Peptidase_M17"/>
    <property type="match status" value="1"/>
</dbReference>
<evidence type="ECO:0000259" key="6">
    <source>
        <dbReference type="PROSITE" id="PS00631"/>
    </source>
</evidence>
<comment type="similarity">
    <text evidence="1">Belongs to the peptidase M17 family.</text>
</comment>
<reference evidence="7 8" key="1">
    <citation type="submission" date="2017-09" db="EMBL/GenBank/DDBJ databases">
        <title>The draft genome sequences of Marinobacter guineae M3B.</title>
        <authorList>
            <person name="Cao J."/>
        </authorList>
    </citation>
    <scope>NUCLEOTIDE SEQUENCE [LARGE SCALE GENOMIC DNA]</scope>
    <source>
        <strain evidence="7 8">M3B</strain>
    </source>
</reference>
<protein>
    <submittedName>
        <fullName evidence="7">Peptidase M17</fullName>
    </submittedName>
</protein>
<keyword evidence="5" id="KW-0464">Manganese</keyword>
<evidence type="ECO:0000256" key="1">
    <source>
        <dbReference type="ARBA" id="ARBA00009528"/>
    </source>
</evidence>
<dbReference type="GO" id="GO:0005737">
    <property type="term" value="C:cytoplasm"/>
    <property type="evidence" value="ECO:0007669"/>
    <property type="project" value="InterPro"/>
</dbReference>
<dbReference type="CDD" id="cd00433">
    <property type="entry name" value="Peptidase_M17"/>
    <property type="match status" value="1"/>
</dbReference>
<dbReference type="Proteomes" id="UP000229044">
    <property type="component" value="Unassembled WGS sequence"/>
</dbReference>
<evidence type="ECO:0000256" key="4">
    <source>
        <dbReference type="ARBA" id="ARBA00022801"/>
    </source>
</evidence>
<gene>
    <name evidence="7" type="ORF">CLH62_06270</name>
</gene>
<keyword evidence="4" id="KW-0378">Hydrolase</keyword>
<evidence type="ECO:0000256" key="3">
    <source>
        <dbReference type="ARBA" id="ARBA00022670"/>
    </source>
</evidence>
<keyword evidence="3" id="KW-0645">Protease</keyword>
<sequence>MSIAIYLDPPFIVWLVDRFVPVFLAVRTGEPTIVIPIFSALKGASKMKPEFPGLSPLLLQTDQPVPPDWDFESGSGVVLLIPDADRKAIDQTPWSDILESRLSAYPKTANPVFISMPGGERAVVVFVADQLQTFKALTLARKVIGPLIADRLEEINVLCLLDDEVAAGAMAEALLAAAHAALFQLPKITGKASEPNNLKAMRYFGNLGNADFGYAEATAEGNNLARWLTHLPGNYLTPGIYRDFAESLARQEGWKTEFYDRDKLEELGAGAFLSVVEASPVRDAGILHMEYRPPGAEGKPLALVGKGICFDTGGSNLKVGSSMLGMHGDMQGSAVALGAFLAITRMKFDQPVDCWLALAENHIGSRAVKCNDVITALDGTTIELINTDAEGRMVLSDTLALVSRGKPRAIIDYATLTGAVVSALGQRMAGAITNRRDWVEPLIQAGERCGERVWPFPYEDDYDEDLESQVADTQQCRTKGPGDHIYAARLLGRFVAKDIGWVHVDMASSGTHPGGLAQIPTDLQGFGVRFGVEWLKKVANE</sequence>
<dbReference type="Gene3D" id="3.40.630.10">
    <property type="entry name" value="Zn peptidases"/>
    <property type="match status" value="1"/>
</dbReference>
<keyword evidence="8" id="KW-1185">Reference proteome</keyword>
<dbReference type="PROSITE" id="PS00631">
    <property type="entry name" value="CYTOSOL_AP"/>
    <property type="match status" value="1"/>
</dbReference>
<name>A0A2G1VK74_9GAMM</name>
<evidence type="ECO:0000256" key="5">
    <source>
        <dbReference type="ARBA" id="ARBA00023211"/>
    </source>
</evidence>
<dbReference type="PANTHER" id="PTHR11963">
    <property type="entry name" value="LEUCINE AMINOPEPTIDASE-RELATED"/>
    <property type="match status" value="1"/>
</dbReference>
<dbReference type="InterPro" id="IPR000819">
    <property type="entry name" value="Peptidase_M17_C"/>
</dbReference>
<dbReference type="OrthoDB" id="9809354at2"/>
<feature type="domain" description="Cytosol aminopeptidase" evidence="6">
    <location>
        <begin position="386"/>
        <end position="393"/>
    </location>
</feature>
<dbReference type="GO" id="GO:0030145">
    <property type="term" value="F:manganese ion binding"/>
    <property type="evidence" value="ECO:0007669"/>
    <property type="project" value="InterPro"/>
</dbReference>
<dbReference type="AlphaFoldDB" id="A0A2G1VK74"/>